<feature type="transmembrane region" description="Helical" evidence="6">
    <location>
        <begin position="345"/>
        <end position="367"/>
    </location>
</feature>
<name>A0A1G1WE45_9BACT</name>
<dbReference type="InterPro" id="IPR004477">
    <property type="entry name" value="ComEC_N"/>
</dbReference>
<feature type="transmembrane region" description="Helical" evidence="6">
    <location>
        <begin position="237"/>
        <end position="266"/>
    </location>
</feature>
<evidence type="ECO:0000256" key="5">
    <source>
        <dbReference type="ARBA" id="ARBA00023136"/>
    </source>
</evidence>
<keyword evidence="5 6" id="KW-0472">Membrane</keyword>
<comment type="caution">
    <text evidence="8">The sequence shown here is derived from an EMBL/GenBank/DDBJ whole genome shotgun (WGS) entry which is preliminary data.</text>
</comment>
<sequence>MRRLKTSSQSIDLKIVLALFLLVSLLIWRFSTANHVVKDGHANFTATLIDEPQIYNQWQYFDIEGYRVKTSSEAEYSYGDKLKIEGNLENGRLTNPEIEKLGTSKFHSSLFSIRQSLKRKIFGYFSEPAASLLSGILLGSKEDLPTGFEESLRRTGTIHVVVVSGYNISVLAGVLIGLSRFIKRKIALVLALIAITFYTLLVGADPPAVRAAIMGSLTFSAVFLGRQRFSLYFLALAAYLMLFINPVVLVNIGFQLSFLATAGIILFREKILNFLKSIPRALNDDLSTTLAAQILVVPVLFYHFGSVSAISVVANAAILWTIPIATVAGFVFLIASLIVPLLATLISWIIWAVLYVFIALIGFFERVPFAYFEFSPKQILPLLGYYLGLFVLLIYIRYGRVAKK</sequence>
<dbReference type="InterPro" id="IPR052159">
    <property type="entry name" value="Competence_DNA_uptake"/>
</dbReference>
<evidence type="ECO:0000256" key="6">
    <source>
        <dbReference type="SAM" id="Phobius"/>
    </source>
</evidence>
<protein>
    <recommendedName>
        <fullName evidence="7">ComEC/Rec2-related protein domain-containing protein</fullName>
    </recommendedName>
</protein>
<dbReference type="NCBIfam" id="TIGR00360">
    <property type="entry name" value="ComEC_N-term"/>
    <property type="match status" value="1"/>
</dbReference>
<evidence type="ECO:0000313" key="8">
    <source>
        <dbReference type="EMBL" id="OGY25901.1"/>
    </source>
</evidence>
<dbReference type="AlphaFoldDB" id="A0A1G1WE45"/>
<evidence type="ECO:0000256" key="3">
    <source>
        <dbReference type="ARBA" id="ARBA00022692"/>
    </source>
</evidence>
<feature type="transmembrane region" description="Helical" evidence="6">
    <location>
        <begin position="379"/>
        <end position="398"/>
    </location>
</feature>
<evidence type="ECO:0000313" key="9">
    <source>
        <dbReference type="Proteomes" id="UP000177588"/>
    </source>
</evidence>
<keyword evidence="4 6" id="KW-1133">Transmembrane helix</keyword>
<accession>A0A1G1WE45</accession>
<dbReference type="EMBL" id="MHCT01000018">
    <property type="protein sequence ID" value="OGY25901.1"/>
    <property type="molecule type" value="Genomic_DNA"/>
</dbReference>
<proteinExistence type="predicted"/>
<gene>
    <name evidence="8" type="ORF">A2Z24_02360</name>
</gene>
<dbReference type="Proteomes" id="UP000177588">
    <property type="component" value="Unassembled WGS sequence"/>
</dbReference>
<evidence type="ECO:0000256" key="1">
    <source>
        <dbReference type="ARBA" id="ARBA00004651"/>
    </source>
</evidence>
<dbReference type="STRING" id="1802597.A2Z24_02360"/>
<evidence type="ECO:0000259" key="7">
    <source>
        <dbReference type="Pfam" id="PF03772"/>
    </source>
</evidence>
<evidence type="ECO:0000256" key="4">
    <source>
        <dbReference type="ARBA" id="ARBA00022989"/>
    </source>
</evidence>
<feature type="transmembrane region" description="Helical" evidence="6">
    <location>
        <begin position="158"/>
        <end position="179"/>
    </location>
</feature>
<feature type="transmembrane region" description="Helical" evidence="6">
    <location>
        <begin position="317"/>
        <end position="339"/>
    </location>
</feature>
<dbReference type="GO" id="GO:0005886">
    <property type="term" value="C:plasma membrane"/>
    <property type="evidence" value="ECO:0007669"/>
    <property type="project" value="UniProtKB-SubCell"/>
</dbReference>
<feature type="transmembrane region" description="Helical" evidence="6">
    <location>
        <begin position="186"/>
        <end position="202"/>
    </location>
</feature>
<organism evidence="8 9">
    <name type="scientific">Candidatus Woykebacteria bacterium RBG_16_44_10</name>
    <dbReference type="NCBI Taxonomy" id="1802597"/>
    <lineage>
        <taxon>Bacteria</taxon>
        <taxon>Candidatus Woykeibacteriota</taxon>
    </lineage>
</organism>
<dbReference type="Pfam" id="PF03772">
    <property type="entry name" value="Competence"/>
    <property type="match status" value="1"/>
</dbReference>
<feature type="domain" description="ComEC/Rec2-related protein" evidence="7">
    <location>
        <begin position="136"/>
        <end position="396"/>
    </location>
</feature>
<keyword evidence="3 6" id="KW-0812">Transmembrane</keyword>
<evidence type="ECO:0000256" key="2">
    <source>
        <dbReference type="ARBA" id="ARBA00022475"/>
    </source>
</evidence>
<dbReference type="PANTHER" id="PTHR30619">
    <property type="entry name" value="DNA INTERNALIZATION/COMPETENCE PROTEIN COMEC/REC2"/>
    <property type="match status" value="1"/>
</dbReference>
<reference evidence="8 9" key="1">
    <citation type="journal article" date="2016" name="Nat. Commun.">
        <title>Thousands of microbial genomes shed light on interconnected biogeochemical processes in an aquifer system.</title>
        <authorList>
            <person name="Anantharaman K."/>
            <person name="Brown C.T."/>
            <person name="Hug L.A."/>
            <person name="Sharon I."/>
            <person name="Castelle C.J."/>
            <person name="Probst A.J."/>
            <person name="Thomas B.C."/>
            <person name="Singh A."/>
            <person name="Wilkins M.J."/>
            <person name="Karaoz U."/>
            <person name="Brodie E.L."/>
            <person name="Williams K.H."/>
            <person name="Hubbard S.S."/>
            <person name="Banfield J.F."/>
        </authorList>
    </citation>
    <scope>NUCLEOTIDE SEQUENCE [LARGE SCALE GENOMIC DNA]</scope>
</reference>
<keyword evidence="2" id="KW-1003">Cell membrane</keyword>
<comment type="subcellular location">
    <subcellularLocation>
        <location evidence="1">Cell membrane</location>
        <topology evidence="1">Multi-pass membrane protein</topology>
    </subcellularLocation>
</comment>
<feature type="transmembrane region" description="Helical" evidence="6">
    <location>
        <begin position="208"/>
        <end position="225"/>
    </location>
</feature>
<dbReference type="PANTHER" id="PTHR30619:SF1">
    <property type="entry name" value="RECOMBINATION PROTEIN 2"/>
    <property type="match status" value="1"/>
</dbReference>